<sequence>MAEGKTSNAPRVHGLGGVFFKAEDPAALSAWYARHLGLDMQSWGGAILPWKRTDTGGEACTVFAPFKATTEHFKPSEKSWMFNFRVDDLAATLAALREEGCTVLDERYQESAEGKFGYVLDSEGGLVELWEPAPESSGS</sequence>
<evidence type="ECO:0000313" key="2">
    <source>
        <dbReference type="EMBL" id="MBP3984596.1"/>
    </source>
</evidence>
<reference evidence="2" key="1">
    <citation type="journal article" date="2016" name="Int. J. Syst. Evol. Microbiol.">
        <title>Pseudoxanthomonas helianthi sp. nov., isolated from roots of Jerusalem artichoke (Helianthus tuberosus).</title>
        <authorList>
            <person name="Kittiwongwattana C."/>
            <person name="Thawai C."/>
        </authorList>
    </citation>
    <scope>NUCLEOTIDE SEQUENCE</scope>
    <source>
        <strain evidence="2">110414</strain>
    </source>
</reference>
<name>A0A940X3X5_9GAMM</name>
<dbReference type="Proteomes" id="UP000673447">
    <property type="component" value="Unassembled WGS sequence"/>
</dbReference>
<dbReference type="Gene3D" id="3.10.180.10">
    <property type="entry name" value="2,3-Dihydroxybiphenyl 1,2-Dioxygenase, domain 1"/>
    <property type="match status" value="1"/>
</dbReference>
<keyword evidence="3" id="KW-1185">Reference proteome</keyword>
<dbReference type="InterPro" id="IPR052164">
    <property type="entry name" value="Anthracycline_SecMetBiosynth"/>
</dbReference>
<dbReference type="RefSeq" id="WP_210536464.1">
    <property type="nucleotide sequence ID" value="NZ_JAGKTC010000002.1"/>
</dbReference>
<feature type="domain" description="Glyoxalase-like" evidence="1">
    <location>
        <begin position="18"/>
        <end position="125"/>
    </location>
</feature>
<dbReference type="PANTHER" id="PTHR33993">
    <property type="entry name" value="GLYOXALASE-RELATED"/>
    <property type="match status" value="1"/>
</dbReference>
<comment type="caution">
    <text evidence="2">The sequence shown here is derived from an EMBL/GenBank/DDBJ whole genome shotgun (WGS) entry which is preliminary data.</text>
</comment>
<dbReference type="InterPro" id="IPR041581">
    <property type="entry name" value="Glyoxalase_6"/>
</dbReference>
<dbReference type="SUPFAM" id="SSF54593">
    <property type="entry name" value="Glyoxalase/Bleomycin resistance protein/Dihydroxybiphenyl dioxygenase"/>
    <property type="match status" value="1"/>
</dbReference>
<reference evidence="2" key="2">
    <citation type="submission" date="2021-03" db="EMBL/GenBank/DDBJ databases">
        <authorList>
            <person name="Cao W."/>
        </authorList>
    </citation>
    <scope>NUCLEOTIDE SEQUENCE</scope>
    <source>
        <strain evidence="2">110414</strain>
    </source>
</reference>
<organism evidence="2 3">
    <name type="scientific">Pseudoxanthomonas helianthi</name>
    <dbReference type="NCBI Taxonomy" id="1453541"/>
    <lineage>
        <taxon>Bacteria</taxon>
        <taxon>Pseudomonadati</taxon>
        <taxon>Pseudomonadota</taxon>
        <taxon>Gammaproteobacteria</taxon>
        <taxon>Lysobacterales</taxon>
        <taxon>Lysobacteraceae</taxon>
        <taxon>Pseudoxanthomonas</taxon>
    </lineage>
</organism>
<protein>
    <submittedName>
        <fullName evidence="2">VOC family protein</fullName>
    </submittedName>
</protein>
<evidence type="ECO:0000259" key="1">
    <source>
        <dbReference type="Pfam" id="PF18029"/>
    </source>
</evidence>
<dbReference type="AlphaFoldDB" id="A0A940X3X5"/>
<gene>
    <name evidence="2" type="ORF">J5837_09220</name>
</gene>
<dbReference type="PANTHER" id="PTHR33993:SF5">
    <property type="entry name" value="GLYOXALASE"/>
    <property type="match status" value="1"/>
</dbReference>
<proteinExistence type="predicted"/>
<dbReference type="InterPro" id="IPR029068">
    <property type="entry name" value="Glyas_Bleomycin-R_OHBP_Dase"/>
</dbReference>
<accession>A0A940X3X5</accession>
<evidence type="ECO:0000313" key="3">
    <source>
        <dbReference type="Proteomes" id="UP000673447"/>
    </source>
</evidence>
<dbReference type="EMBL" id="JAGKTC010000002">
    <property type="protein sequence ID" value="MBP3984596.1"/>
    <property type="molecule type" value="Genomic_DNA"/>
</dbReference>
<dbReference type="Pfam" id="PF18029">
    <property type="entry name" value="Glyoxalase_6"/>
    <property type="match status" value="1"/>
</dbReference>